<protein>
    <submittedName>
        <fullName evidence="1">Uncharacterized protein</fullName>
    </submittedName>
</protein>
<dbReference type="RefSeq" id="YP_010739231.1">
    <property type="nucleotide sequence ID" value="NC_073037.1"/>
</dbReference>
<sequence>MDQQKFGGVAARLLGEDEAPTGEAEQLKRTLLAFIDEEAGMVKGLAAQSKKDLAREVVHLRGLVKTIKDATSRVRTSGPEFGHAEAFMLMTYVRVEGEGPDRLLVWNSRDGVTPFVVNIGASKYQHAVSSMQGPHFDLPRELEPTHKWVTRTDREVLEAWHRTMDKAVELGKIERDKAEAMRDNLEVAESWHYRIGLVNLATGRFTDEEVLAAASATTEA</sequence>
<accession>A0A977XU83</accession>
<name>A0A977XU83_9CAUD</name>
<dbReference type="Proteomes" id="UP001061831">
    <property type="component" value="Segment"/>
</dbReference>
<dbReference type="GeneID" id="79586617"/>
<organism evidence="1 2">
    <name type="scientific">Pseudomonas phage phiH2</name>
    <dbReference type="NCBI Taxonomy" id="2981578"/>
    <lineage>
        <taxon>Viruses</taxon>
        <taxon>Duplodnaviria</taxon>
        <taxon>Heunggongvirae</taxon>
        <taxon>Uroviricota</taxon>
        <taxon>Caudoviricetes</taxon>
        <taxon>Mesyanzhinovviridae</taxon>
        <taxon>Bradleyvirinae</taxon>
        <taxon>Pamexvirus</taxon>
        <taxon>Pamexvirus phiH2</taxon>
    </lineage>
</organism>
<dbReference type="KEGG" id="vg:79586617"/>
<evidence type="ECO:0000313" key="2">
    <source>
        <dbReference type="Proteomes" id="UP001061831"/>
    </source>
</evidence>
<evidence type="ECO:0000313" key="1">
    <source>
        <dbReference type="EMBL" id="UXX42040.1"/>
    </source>
</evidence>
<dbReference type="EMBL" id="OP361299">
    <property type="protein sequence ID" value="UXX42040.1"/>
    <property type="molecule type" value="Genomic_DNA"/>
</dbReference>
<reference evidence="1" key="1">
    <citation type="submission" date="2022-09" db="EMBL/GenBank/DDBJ databases">
        <authorList>
            <person name="Li Y.Y."/>
            <person name="Han Q.Z."/>
            <person name="Li P.Z."/>
            <person name="Yang H.J."/>
        </authorList>
    </citation>
    <scope>NUCLEOTIDE SEQUENCE</scope>
</reference>
<keyword evidence="2" id="KW-1185">Reference proteome</keyword>
<proteinExistence type="predicted"/>